<dbReference type="CDD" id="cd00517">
    <property type="entry name" value="ATPS"/>
    <property type="match status" value="1"/>
</dbReference>
<reference evidence="11 12" key="1">
    <citation type="submission" date="2021-05" db="EMBL/GenBank/DDBJ databases">
        <title>Novel Bacillus species.</title>
        <authorList>
            <person name="Liu G."/>
        </authorList>
    </citation>
    <scope>NUCLEOTIDE SEQUENCE [LARGE SCALE GENOMIC DNA]</scope>
    <source>
        <strain evidence="12">FJAT-49780</strain>
    </source>
</reference>
<dbReference type="InterPro" id="IPR020792">
    <property type="entry name" value="SO4_adenylyltransferase_pro"/>
</dbReference>
<sequence length="397" mass="45405">MSVHALHYYVNIDPHGGVLINREVSRTEKETQLKRASHLPSIIVSEWTISDIELIAIGGFSPLTGFMKQSDYQSVINHMRLENGLIWSIPITLPVSFKEEPLFKIGQEIALKGTDDCIYGILKLEEKFLYDKKEEAQLVYGTTDAEHPGVKKLYEQGDVYFAGPITLLNRPNHGEFTAYYKDPVQTREMFTDLGWKTIVGFQTRNPVHRAHEYIQKIAMENIDGLLLNPLVGQTKSDDIPAHIRMKSYEVLLEQYYPKDRVRLVIYPAAMRYAGPREAILHALVRKNYGCTHFIVGRDHAGVGNYYGTYEAQELISIYEREIGITILKFEHSFYCKKCENMATAKTCPHSQEHHLHLSGTKVRELLKSGIKPPKEFSRPEVAEILIKGLRDKVNDDN</sequence>
<comment type="caution">
    <text evidence="11">The sequence shown here is derived from an EMBL/GenBank/DDBJ whole genome shotgun (WGS) entry which is preliminary data.</text>
</comment>
<dbReference type="HAMAP" id="MF_00066">
    <property type="entry name" value="Sulf_adenylyltr"/>
    <property type="match status" value="1"/>
</dbReference>
<dbReference type="Gene3D" id="3.10.400.10">
    <property type="entry name" value="Sulfate adenylyltransferase"/>
    <property type="match status" value="1"/>
</dbReference>
<name>A0A942TAP8_9BACI</name>
<evidence type="ECO:0000256" key="2">
    <source>
        <dbReference type="ARBA" id="ARBA00022679"/>
    </source>
</evidence>
<evidence type="ECO:0000256" key="4">
    <source>
        <dbReference type="ARBA" id="ARBA00022741"/>
    </source>
</evidence>
<evidence type="ECO:0000259" key="10">
    <source>
        <dbReference type="Pfam" id="PF14306"/>
    </source>
</evidence>
<dbReference type="RefSeq" id="WP_213123449.1">
    <property type="nucleotide sequence ID" value="NZ_JAGYPG010000001.1"/>
</dbReference>
<evidence type="ECO:0000256" key="6">
    <source>
        <dbReference type="ARBA" id="ARBA00037980"/>
    </source>
</evidence>
<dbReference type="NCBIfam" id="TIGR00339">
    <property type="entry name" value="sopT"/>
    <property type="match status" value="1"/>
</dbReference>
<evidence type="ECO:0000259" key="9">
    <source>
        <dbReference type="Pfam" id="PF01747"/>
    </source>
</evidence>
<proteinExistence type="inferred from homology"/>
<dbReference type="Pfam" id="PF01747">
    <property type="entry name" value="ATP-sulfurylase"/>
    <property type="match status" value="1"/>
</dbReference>
<evidence type="ECO:0000313" key="12">
    <source>
        <dbReference type="Proteomes" id="UP000681414"/>
    </source>
</evidence>
<evidence type="ECO:0000256" key="1">
    <source>
        <dbReference type="ARBA" id="ARBA00005048"/>
    </source>
</evidence>
<feature type="domain" description="ATP-sulfurylase PUA-like" evidence="10">
    <location>
        <begin position="12"/>
        <end position="170"/>
    </location>
</feature>
<keyword evidence="2 8" id="KW-0808">Transferase</keyword>
<feature type="domain" description="Sulphate adenylyltransferase catalytic" evidence="9">
    <location>
        <begin position="178"/>
        <end position="387"/>
    </location>
</feature>
<dbReference type="InterPro" id="IPR025980">
    <property type="entry name" value="ATP-Sase_PUA-like_dom"/>
</dbReference>
<comment type="similarity">
    <text evidence="6 8">Belongs to the sulfate adenylyltransferase family.</text>
</comment>
<protein>
    <recommendedName>
        <fullName evidence="8">Sulfate adenylyltransferase</fullName>
        <ecNumber evidence="8">2.7.7.4</ecNumber>
    </recommendedName>
    <alternativeName>
        <fullName evidence="8">ATP-sulfurylase</fullName>
    </alternativeName>
    <alternativeName>
        <fullName evidence="8">Sulfate adenylate transferase</fullName>
        <shortName evidence="8">SAT</shortName>
    </alternativeName>
</protein>
<dbReference type="GO" id="GO:0000103">
    <property type="term" value="P:sulfate assimilation"/>
    <property type="evidence" value="ECO:0007669"/>
    <property type="project" value="UniProtKB-UniRule"/>
</dbReference>
<keyword evidence="12" id="KW-1185">Reference proteome</keyword>
<dbReference type="GO" id="GO:0070814">
    <property type="term" value="P:hydrogen sulfide biosynthetic process"/>
    <property type="evidence" value="ECO:0007669"/>
    <property type="project" value="UniProtKB-UniRule"/>
</dbReference>
<evidence type="ECO:0000256" key="3">
    <source>
        <dbReference type="ARBA" id="ARBA00022695"/>
    </source>
</evidence>
<dbReference type="GO" id="GO:0004781">
    <property type="term" value="F:sulfate adenylyltransferase (ATP) activity"/>
    <property type="evidence" value="ECO:0007669"/>
    <property type="project" value="UniProtKB-UniRule"/>
</dbReference>
<keyword evidence="3 8" id="KW-0548">Nucleotidyltransferase</keyword>
<dbReference type="SUPFAM" id="SSF52374">
    <property type="entry name" value="Nucleotidylyl transferase"/>
    <property type="match status" value="1"/>
</dbReference>
<comment type="catalytic activity">
    <reaction evidence="7 8">
        <text>sulfate + ATP + H(+) = adenosine 5'-phosphosulfate + diphosphate</text>
        <dbReference type="Rhea" id="RHEA:18133"/>
        <dbReference type="ChEBI" id="CHEBI:15378"/>
        <dbReference type="ChEBI" id="CHEBI:16189"/>
        <dbReference type="ChEBI" id="CHEBI:30616"/>
        <dbReference type="ChEBI" id="CHEBI:33019"/>
        <dbReference type="ChEBI" id="CHEBI:58243"/>
        <dbReference type="EC" id="2.7.7.4"/>
    </reaction>
</comment>
<dbReference type="InterPro" id="IPR014729">
    <property type="entry name" value="Rossmann-like_a/b/a_fold"/>
</dbReference>
<keyword evidence="4 8" id="KW-0547">Nucleotide-binding</keyword>
<comment type="pathway">
    <text evidence="1 8">Sulfur metabolism; hydrogen sulfide biosynthesis; sulfite from sulfate: step 1/3.</text>
</comment>
<dbReference type="AlphaFoldDB" id="A0A942TAP8"/>
<dbReference type="Gene3D" id="3.40.50.620">
    <property type="entry name" value="HUPs"/>
    <property type="match status" value="1"/>
</dbReference>
<evidence type="ECO:0000313" key="11">
    <source>
        <dbReference type="EMBL" id="MBS4194250.1"/>
    </source>
</evidence>
<dbReference type="InterPro" id="IPR015947">
    <property type="entry name" value="PUA-like_sf"/>
</dbReference>
<organism evidence="11 12">
    <name type="scientific">Lederbergia citri</name>
    <dbReference type="NCBI Taxonomy" id="2833580"/>
    <lineage>
        <taxon>Bacteria</taxon>
        <taxon>Bacillati</taxon>
        <taxon>Bacillota</taxon>
        <taxon>Bacilli</taxon>
        <taxon>Bacillales</taxon>
        <taxon>Bacillaceae</taxon>
        <taxon>Lederbergia</taxon>
    </lineage>
</organism>
<dbReference type="GO" id="GO:0005524">
    <property type="term" value="F:ATP binding"/>
    <property type="evidence" value="ECO:0007669"/>
    <property type="project" value="UniProtKB-KW"/>
</dbReference>
<evidence type="ECO:0000256" key="8">
    <source>
        <dbReference type="HAMAP-Rule" id="MF_00066"/>
    </source>
</evidence>
<evidence type="ECO:0000256" key="7">
    <source>
        <dbReference type="ARBA" id="ARBA00049370"/>
    </source>
</evidence>
<dbReference type="Proteomes" id="UP000681414">
    <property type="component" value="Unassembled WGS sequence"/>
</dbReference>
<dbReference type="EC" id="2.7.7.4" evidence="8"/>
<dbReference type="InterPro" id="IPR024951">
    <property type="entry name" value="Sulfurylase_cat_dom"/>
</dbReference>
<accession>A0A942TAP8</accession>
<dbReference type="NCBIfam" id="NF003166">
    <property type="entry name" value="PRK04149.1"/>
    <property type="match status" value="1"/>
</dbReference>
<gene>
    <name evidence="8 11" type="primary">sat</name>
    <name evidence="11" type="ORF">KHA97_04060</name>
</gene>
<dbReference type="PANTHER" id="PTHR43509:SF1">
    <property type="entry name" value="SULFATE ADENYLYLTRANSFERASE"/>
    <property type="match status" value="1"/>
</dbReference>
<dbReference type="Pfam" id="PF14306">
    <property type="entry name" value="PUA_2"/>
    <property type="match status" value="1"/>
</dbReference>
<dbReference type="InterPro" id="IPR002650">
    <property type="entry name" value="Sulphate_adenylyltransferase"/>
</dbReference>
<dbReference type="PANTHER" id="PTHR43509">
    <property type="match status" value="1"/>
</dbReference>
<evidence type="ECO:0000256" key="5">
    <source>
        <dbReference type="ARBA" id="ARBA00022840"/>
    </source>
</evidence>
<keyword evidence="5 8" id="KW-0067">ATP-binding</keyword>
<dbReference type="SUPFAM" id="SSF88697">
    <property type="entry name" value="PUA domain-like"/>
    <property type="match status" value="1"/>
</dbReference>
<dbReference type="EMBL" id="JAGYPG010000001">
    <property type="protein sequence ID" value="MBS4194250.1"/>
    <property type="molecule type" value="Genomic_DNA"/>
</dbReference>